<name>A0A1R2CJH7_9CILI</name>
<protein>
    <submittedName>
        <fullName evidence="1">Uncharacterized protein</fullName>
    </submittedName>
</protein>
<organism evidence="1 2">
    <name type="scientific">Stentor coeruleus</name>
    <dbReference type="NCBI Taxonomy" id="5963"/>
    <lineage>
        <taxon>Eukaryota</taxon>
        <taxon>Sar</taxon>
        <taxon>Alveolata</taxon>
        <taxon>Ciliophora</taxon>
        <taxon>Postciliodesmatophora</taxon>
        <taxon>Heterotrichea</taxon>
        <taxon>Heterotrichida</taxon>
        <taxon>Stentoridae</taxon>
        <taxon>Stentor</taxon>
    </lineage>
</organism>
<accession>A0A1R2CJH7</accession>
<evidence type="ECO:0000313" key="1">
    <source>
        <dbReference type="EMBL" id="OMJ89106.1"/>
    </source>
</evidence>
<comment type="caution">
    <text evidence="1">The sequence shown here is derived from an EMBL/GenBank/DDBJ whole genome shotgun (WGS) entry which is preliminary data.</text>
</comment>
<reference evidence="1 2" key="1">
    <citation type="submission" date="2016-11" db="EMBL/GenBank/DDBJ databases">
        <title>The macronuclear genome of Stentor coeruleus: a giant cell with tiny introns.</title>
        <authorList>
            <person name="Slabodnick M."/>
            <person name="Ruby J.G."/>
            <person name="Reiff S.B."/>
            <person name="Swart E.C."/>
            <person name="Gosai S."/>
            <person name="Prabakaran S."/>
            <person name="Witkowska E."/>
            <person name="Larue G.E."/>
            <person name="Fisher S."/>
            <person name="Freeman R.M."/>
            <person name="Gunawardena J."/>
            <person name="Chu W."/>
            <person name="Stover N.A."/>
            <person name="Gregory B.D."/>
            <person name="Nowacki M."/>
            <person name="Derisi J."/>
            <person name="Roy S.W."/>
            <person name="Marshall W.F."/>
            <person name="Sood P."/>
        </authorList>
    </citation>
    <scope>NUCLEOTIDE SEQUENCE [LARGE SCALE GENOMIC DNA]</scope>
    <source>
        <strain evidence="1">WM001</strain>
    </source>
</reference>
<dbReference type="OrthoDB" id="326137at2759"/>
<dbReference type="EMBL" id="MPUH01000134">
    <property type="protein sequence ID" value="OMJ89106.1"/>
    <property type="molecule type" value="Genomic_DNA"/>
</dbReference>
<dbReference type="Proteomes" id="UP000187209">
    <property type="component" value="Unassembled WGS sequence"/>
</dbReference>
<gene>
    <name evidence="1" type="ORF">SteCoe_8831</name>
</gene>
<keyword evidence="2" id="KW-1185">Reference proteome</keyword>
<proteinExistence type="predicted"/>
<evidence type="ECO:0000313" key="2">
    <source>
        <dbReference type="Proteomes" id="UP000187209"/>
    </source>
</evidence>
<sequence length="607" mass="71460">MSTIEIIIPDLLKQIIQDKQCNILNILTPKINLKEHQIILMSSEGRILSKCLPLSDQISSSEKLIVFNKSEIKTDCSIPRKPIESSNNLSFEINYQEPFDFSQYMSLEGLFEKIPSIDENLFNNSERAWQIYAVCKLAMKRFKKVEKMVEIRFSTAMALIKNLELYLKSLIDDFNNLSNQSGVLLGSIKESYDKFELCYRGFLKILPESLKCELDNSDYSNFGHNIDRKISDTNNKILKNKNILNDIEKFISKSMEDIRNTYEVIIISIAQMPCNENVFNELLDDCHTIIFNYDIFRSDLNEIVEGRINDVGAFDNIEKHELIYDNDIQTLEKIDEKLTDINKQDEILDGICQQVERIYKQIVSNCVKYVSKLKYNTPRLKKKIEILENLKKFLEVPERYKEILQAAEKESLRSDKKMEEINNCYINMCKWRIKESIIKDDFIKKYGKILPINEYPEICEPEASRMNIRRALNLYEGKEKSEEEINGMSKEELILYYEGRIGAIDEENWRNYEAKKDEKNNFIEHYDYLNEYKEKIESEVFRLAMKIHEFSNKLNISSNKIGSEACKCYRKNVQIIKKAEDDEKVVFEQEFNATMKKQTELMRILNN</sequence>
<dbReference type="AlphaFoldDB" id="A0A1R2CJH7"/>